<feature type="region of interest" description="Disordered" evidence="1">
    <location>
        <begin position="1"/>
        <end position="32"/>
    </location>
</feature>
<name>A0A922A974_CARIL</name>
<accession>A0A922A974</accession>
<dbReference type="AlphaFoldDB" id="A0A922A974"/>
<proteinExistence type="predicted"/>
<gene>
    <name evidence="2" type="ORF">I3842_15G054800</name>
</gene>
<evidence type="ECO:0000256" key="1">
    <source>
        <dbReference type="SAM" id="MobiDB-lite"/>
    </source>
</evidence>
<evidence type="ECO:0000313" key="2">
    <source>
        <dbReference type="EMBL" id="KAG6674671.1"/>
    </source>
</evidence>
<dbReference type="Proteomes" id="UP000811246">
    <property type="component" value="Chromosome 15"/>
</dbReference>
<sequence>MGCGGQPPSTTQRWSEHHPDCPELAGQAPTATSRHFWTPIASPVTPSHPGVAVEPATRSTIAVGSLFFWLRATT</sequence>
<comment type="caution">
    <text evidence="2">The sequence shown here is derived from an EMBL/GenBank/DDBJ whole genome shotgun (WGS) entry which is preliminary data.</text>
</comment>
<organism evidence="2 3">
    <name type="scientific">Carya illinoinensis</name>
    <name type="common">Pecan</name>
    <dbReference type="NCBI Taxonomy" id="32201"/>
    <lineage>
        <taxon>Eukaryota</taxon>
        <taxon>Viridiplantae</taxon>
        <taxon>Streptophyta</taxon>
        <taxon>Embryophyta</taxon>
        <taxon>Tracheophyta</taxon>
        <taxon>Spermatophyta</taxon>
        <taxon>Magnoliopsida</taxon>
        <taxon>eudicotyledons</taxon>
        <taxon>Gunneridae</taxon>
        <taxon>Pentapetalae</taxon>
        <taxon>rosids</taxon>
        <taxon>fabids</taxon>
        <taxon>Fagales</taxon>
        <taxon>Juglandaceae</taxon>
        <taxon>Carya</taxon>
    </lineage>
</organism>
<protein>
    <submittedName>
        <fullName evidence="2">Uncharacterized protein</fullName>
    </submittedName>
</protein>
<reference evidence="2" key="1">
    <citation type="submission" date="2021-01" db="EMBL/GenBank/DDBJ databases">
        <authorList>
            <person name="Lovell J.T."/>
            <person name="Bentley N."/>
            <person name="Bhattarai G."/>
            <person name="Jenkins J.W."/>
            <person name="Sreedasyam A."/>
            <person name="Alarcon Y."/>
            <person name="Bock C."/>
            <person name="Boston L."/>
            <person name="Carlson J."/>
            <person name="Cervantes K."/>
            <person name="Clermont K."/>
            <person name="Krom N."/>
            <person name="Kubenka K."/>
            <person name="Mamidi S."/>
            <person name="Mattison C."/>
            <person name="Monteros M."/>
            <person name="Pisani C."/>
            <person name="Plott C."/>
            <person name="Rajasekar S."/>
            <person name="Rhein H.S."/>
            <person name="Rohla C."/>
            <person name="Song M."/>
            <person name="Hilaire R.S."/>
            <person name="Shu S."/>
            <person name="Wells L."/>
            <person name="Wang X."/>
            <person name="Webber J."/>
            <person name="Heerema R.J."/>
            <person name="Klein P."/>
            <person name="Conner P."/>
            <person name="Grauke L."/>
            <person name="Grimwood J."/>
            <person name="Schmutz J."/>
            <person name="Randall J.J."/>
        </authorList>
    </citation>
    <scope>NUCLEOTIDE SEQUENCE</scope>
    <source>
        <tissue evidence="2">Leaf</tissue>
    </source>
</reference>
<evidence type="ECO:0000313" key="3">
    <source>
        <dbReference type="Proteomes" id="UP000811246"/>
    </source>
</evidence>
<dbReference type="EMBL" id="CM031839">
    <property type="protein sequence ID" value="KAG6674671.1"/>
    <property type="molecule type" value="Genomic_DNA"/>
</dbReference>